<dbReference type="Proteomes" id="UP000662986">
    <property type="component" value="Chromosome"/>
</dbReference>
<accession>A0A974W6S5</accession>
<dbReference type="GO" id="GO:0016787">
    <property type="term" value="F:hydrolase activity"/>
    <property type="evidence" value="ECO:0007669"/>
    <property type="project" value="UniProtKB-KW"/>
</dbReference>
<dbReference type="RefSeq" id="WP_206008560.1">
    <property type="nucleotide sequence ID" value="NZ_CP070619.1"/>
</dbReference>
<name>A0A974W6S5_9NOCA</name>
<dbReference type="InterPro" id="IPR044144">
    <property type="entry name" value="SAF_UxaA/GarD"/>
</dbReference>
<proteinExistence type="predicted"/>
<evidence type="ECO:0000256" key="1">
    <source>
        <dbReference type="ARBA" id="ARBA00023239"/>
    </source>
</evidence>
<dbReference type="InterPro" id="IPR013974">
    <property type="entry name" value="SAF"/>
</dbReference>
<dbReference type="CDD" id="cd11613">
    <property type="entry name" value="SAF_AH_GD"/>
    <property type="match status" value="1"/>
</dbReference>
<reference evidence="3 4" key="1">
    <citation type="journal article" date="2021" name="Microbiol. Resour. Announc.">
        <title>Complete Genome Sequences of Two Rhodococcus sp. Strains with Large and Linear Chromosomes, Isolated from Apple Rhizosphere.</title>
        <authorList>
            <person name="Benning S."/>
            <person name="Brugnone N."/>
            <person name="Siani R."/>
            <person name="Kublik S."/>
            <person name="Schloter M."/>
            <person name="Rad V."/>
        </authorList>
    </citation>
    <scope>NUCLEOTIDE SEQUENCE [LARGE SCALE GENOMIC DNA]</scope>
    <source>
        <strain evidence="3 4">R79</strain>
    </source>
</reference>
<dbReference type="Pfam" id="PF08666">
    <property type="entry name" value="SAF"/>
    <property type="match status" value="1"/>
</dbReference>
<feature type="domain" description="SAF" evidence="2">
    <location>
        <begin position="30"/>
        <end position="101"/>
    </location>
</feature>
<keyword evidence="4" id="KW-1185">Reference proteome</keyword>
<dbReference type="PANTHER" id="PTHR30536">
    <property type="entry name" value="ALTRONATE/GALACTARATE DEHYDRATASE"/>
    <property type="match status" value="1"/>
</dbReference>
<dbReference type="InterPro" id="IPR052172">
    <property type="entry name" value="UxaA_altronate/galactarate_dh"/>
</dbReference>
<dbReference type="Gene3D" id="2.30.130.110">
    <property type="match status" value="1"/>
</dbReference>
<keyword evidence="1" id="KW-0456">Lyase</keyword>
<reference evidence="3 4" key="2">
    <citation type="journal article" date="2022" name="Arch. Microbiol.">
        <title>Rhodococcus pseudokoreensis sp. nov. isolated from the rhizosphere of young M26 apple rootstocks.</title>
        <authorList>
            <person name="Kampfer P."/>
            <person name="Glaeser S.P."/>
            <person name="Blom J."/>
            <person name="Wolf J."/>
            <person name="Benning S."/>
            <person name="Schloter M."/>
            <person name="Neumann-Schaal M."/>
        </authorList>
    </citation>
    <scope>NUCLEOTIDE SEQUENCE [LARGE SCALE GENOMIC DNA]</scope>
    <source>
        <strain evidence="3 4">R79</strain>
    </source>
</reference>
<dbReference type="PANTHER" id="PTHR30536:SF5">
    <property type="entry name" value="ALTRONATE DEHYDRATASE"/>
    <property type="match status" value="1"/>
</dbReference>
<evidence type="ECO:0000313" key="4">
    <source>
        <dbReference type="Proteomes" id="UP000662986"/>
    </source>
</evidence>
<dbReference type="SMART" id="SM00858">
    <property type="entry name" value="SAF"/>
    <property type="match status" value="1"/>
</dbReference>
<sequence length="110" mass="11910">MTLLAIGAFRDEAATLRLNSMKLLLLDDRDNIAVAVTDLHSGEMTSTNDIRLTIRSHVPRGHKVALHPIARGADIIRYGEPVGEATSDIASGEHVHVQNVISKRLPGGPR</sequence>
<keyword evidence="3" id="KW-0378">Hydrolase</keyword>
<evidence type="ECO:0000313" key="3">
    <source>
        <dbReference type="EMBL" id="QSE92149.1"/>
    </source>
</evidence>
<gene>
    <name evidence="3" type="ORF">JWS13_27710</name>
</gene>
<protein>
    <submittedName>
        <fullName evidence="3">UxaA family hydrolase</fullName>
    </submittedName>
</protein>
<dbReference type="EMBL" id="CP070619">
    <property type="protein sequence ID" value="QSE92149.1"/>
    <property type="molecule type" value="Genomic_DNA"/>
</dbReference>
<organism evidence="3 4">
    <name type="scientific">Rhodococcus pseudokoreensis</name>
    <dbReference type="NCBI Taxonomy" id="2811421"/>
    <lineage>
        <taxon>Bacteria</taxon>
        <taxon>Bacillati</taxon>
        <taxon>Actinomycetota</taxon>
        <taxon>Actinomycetes</taxon>
        <taxon>Mycobacteriales</taxon>
        <taxon>Nocardiaceae</taxon>
        <taxon>Rhodococcus</taxon>
    </lineage>
</organism>
<evidence type="ECO:0000259" key="2">
    <source>
        <dbReference type="SMART" id="SM00858"/>
    </source>
</evidence>